<dbReference type="GO" id="GO:0004197">
    <property type="term" value="F:cysteine-type endopeptidase activity"/>
    <property type="evidence" value="ECO:0007669"/>
    <property type="project" value="InterPro"/>
</dbReference>
<organism evidence="3 4">
    <name type="scientific">Heterobasidion irregulare (strain TC 32-1)</name>
    <dbReference type="NCBI Taxonomy" id="747525"/>
    <lineage>
        <taxon>Eukaryota</taxon>
        <taxon>Fungi</taxon>
        <taxon>Dikarya</taxon>
        <taxon>Basidiomycota</taxon>
        <taxon>Agaricomycotina</taxon>
        <taxon>Agaricomycetes</taxon>
        <taxon>Russulales</taxon>
        <taxon>Bondarzewiaceae</taxon>
        <taxon>Heterobasidion</taxon>
        <taxon>Heterobasidion annosum species complex</taxon>
    </lineage>
</organism>
<dbReference type="Pfam" id="PF00656">
    <property type="entry name" value="Peptidase_C14"/>
    <property type="match status" value="1"/>
</dbReference>
<dbReference type="InParanoid" id="W4JUI2"/>
<proteinExistence type="inferred from homology"/>
<name>W4JUI2_HETIT</name>
<dbReference type="RefSeq" id="XP_009550751.1">
    <property type="nucleotide sequence ID" value="XM_009552456.1"/>
</dbReference>
<dbReference type="Proteomes" id="UP000030671">
    <property type="component" value="Unassembled WGS sequence"/>
</dbReference>
<dbReference type="EMBL" id="KI925463">
    <property type="protein sequence ID" value="ETW77213.1"/>
    <property type="molecule type" value="Genomic_DNA"/>
</dbReference>
<evidence type="ECO:0000259" key="2">
    <source>
        <dbReference type="Pfam" id="PF00656"/>
    </source>
</evidence>
<feature type="non-terminal residue" evidence="3">
    <location>
        <position position="1"/>
    </location>
</feature>
<dbReference type="PANTHER" id="PTHR48104">
    <property type="entry name" value="METACASPASE-4"/>
    <property type="match status" value="1"/>
</dbReference>
<dbReference type="GO" id="GO:0005737">
    <property type="term" value="C:cytoplasm"/>
    <property type="evidence" value="ECO:0007669"/>
    <property type="project" value="TreeGrafter"/>
</dbReference>
<dbReference type="KEGG" id="hir:HETIRDRAFT_327427"/>
<dbReference type="AlphaFoldDB" id="W4JUI2"/>
<gene>
    <name evidence="3" type="ORF">HETIRDRAFT_327427</name>
</gene>
<evidence type="ECO:0000256" key="1">
    <source>
        <dbReference type="ARBA" id="ARBA00009005"/>
    </source>
</evidence>
<protein>
    <recommendedName>
        <fullName evidence="2">Peptidase C14 caspase domain-containing protein</fullName>
    </recommendedName>
</protein>
<keyword evidence="4" id="KW-1185">Reference proteome</keyword>
<dbReference type="PANTHER" id="PTHR48104:SF30">
    <property type="entry name" value="METACASPASE-1"/>
    <property type="match status" value="1"/>
</dbReference>
<dbReference type="InterPro" id="IPR011600">
    <property type="entry name" value="Pept_C14_caspase"/>
</dbReference>
<dbReference type="GeneID" id="20671330"/>
<comment type="similarity">
    <text evidence="1">Belongs to the peptidase C14B family.</text>
</comment>
<evidence type="ECO:0000313" key="3">
    <source>
        <dbReference type="EMBL" id="ETW77213.1"/>
    </source>
</evidence>
<reference evidence="3 4" key="1">
    <citation type="journal article" date="2012" name="New Phytol.">
        <title>Insight into trade-off between wood decay and parasitism from the genome of a fungal forest pathogen.</title>
        <authorList>
            <person name="Olson A."/>
            <person name="Aerts A."/>
            <person name="Asiegbu F."/>
            <person name="Belbahri L."/>
            <person name="Bouzid O."/>
            <person name="Broberg A."/>
            <person name="Canback B."/>
            <person name="Coutinho P.M."/>
            <person name="Cullen D."/>
            <person name="Dalman K."/>
            <person name="Deflorio G."/>
            <person name="van Diepen L.T."/>
            <person name="Dunand C."/>
            <person name="Duplessis S."/>
            <person name="Durling M."/>
            <person name="Gonthier P."/>
            <person name="Grimwood J."/>
            <person name="Fossdal C.G."/>
            <person name="Hansson D."/>
            <person name="Henrissat B."/>
            <person name="Hietala A."/>
            <person name="Himmelstrand K."/>
            <person name="Hoffmeister D."/>
            <person name="Hogberg N."/>
            <person name="James T.Y."/>
            <person name="Karlsson M."/>
            <person name="Kohler A."/>
            <person name="Kues U."/>
            <person name="Lee Y.H."/>
            <person name="Lin Y.C."/>
            <person name="Lind M."/>
            <person name="Lindquist E."/>
            <person name="Lombard V."/>
            <person name="Lucas S."/>
            <person name="Lunden K."/>
            <person name="Morin E."/>
            <person name="Murat C."/>
            <person name="Park J."/>
            <person name="Raffaello T."/>
            <person name="Rouze P."/>
            <person name="Salamov A."/>
            <person name="Schmutz J."/>
            <person name="Solheim H."/>
            <person name="Stahlberg J."/>
            <person name="Velez H."/>
            <person name="de Vries R.P."/>
            <person name="Wiebenga A."/>
            <person name="Woodward S."/>
            <person name="Yakovlev I."/>
            <person name="Garbelotto M."/>
            <person name="Martin F."/>
            <person name="Grigoriev I.V."/>
            <person name="Stenlid J."/>
        </authorList>
    </citation>
    <scope>NUCLEOTIDE SEQUENCE [LARGE SCALE GENOMIC DNA]</scope>
    <source>
        <strain evidence="3 4">TC 32-1</strain>
    </source>
</reference>
<dbReference type="OrthoDB" id="10255174at2759"/>
<dbReference type="HOGENOM" id="CLU_094659_1_0_1"/>
<dbReference type="GO" id="GO:0006508">
    <property type="term" value="P:proteolysis"/>
    <property type="evidence" value="ECO:0007669"/>
    <property type="project" value="InterPro"/>
</dbReference>
<dbReference type="InterPro" id="IPR050452">
    <property type="entry name" value="Metacaspase"/>
</dbReference>
<evidence type="ECO:0000313" key="4">
    <source>
        <dbReference type="Proteomes" id="UP000030671"/>
    </source>
</evidence>
<accession>W4JUI2</accession>
<sequence length="149" mass="16564">TRMFALVIGIDKYKSPKVDDLGGCVHDAKSFAALLSERFNVPDSQLSILTDESATREAIISHFLTDLVQNPNIERDDTIIFYYAGRGSRAEASQLLSSQENAMETLCPHDEWLEDDHGLIPGIPGRTMNALFRELARAKGDNIVRISDI</sequence>
<feature type="domain" description="Peptidase C14 caspase" evidence="2">
    <location>
        <begin position="4"/>
        <end position="111"/>
    </location>
</feature>
<dbReference type="Gene3D" id="3.40.50.1460">
    <property type="match status" value="1"/>
</dbReference>